<keyword evidence="2" id="KW-1185">Reference proteome</keyword>
<dbReference type="PANTHER" id="PTHR31649:SF1">
    <property type="entry name" value="FARNESOIC ACID O-METHYL TRANSFERASE DOMAIN-CONTAINING PROTEIN"/>
    <property type="match status" value="1"/>
</dbReference>
<sequence>MALVRSWRRRGAGQRNSGFTMRCSGFVLLVALALASAKVQDIIMKKSAAVRRASLLNPELEGRVPEFPLSSSLPSALAPPSLEQLQVEDFLFGDNVNLEWKEFDGSIPNGAMSIYNGYTERTDYVCKYKCEAGFYNPKLGPYCRYPYGDREYYAPEFQILTNKDNFEFLEWKDDSYGSVPKHSVRTCANVGIYVGKNKYGLGKVVPQFEAFFLPWEGDEYWYKKYQVLTINRDMYTQHISDVKYAIDEAAIFQYPPETMQISGVTNNECQSVSKTVTLRKTTELETSWNIGRGTMIGITGSITAKIPFIGQGGIELGGEKTLQFDRGTTRVEAISHSVSVELTVPPNHTCRVRMEGRKFKADVPYSARLSRTYRNGETQWTSISGTYDGVQIGEVRAVVDRSTANNEMMRLSVLPLLVALLHCSSVRCEPLLLVSQLQDGLEPKPWLNPSLSEVVPSRASSSSPRPLDLPDSAPLSDTPMFPEYVNLKWVRFNGSLPNGAVGIFNGYTERTDYICKVNCESGFYSVGKGNVCHYPYADNEHTSSKFDILVNVDHFEFLVWEEDSYGSVPRYSVRTCPKVDIFVGKNKYGLGKVVSQHEAFFLPWEGDEYWYKKYQVLTLNHDSYSQHISHVEYAIDSMKLFHHPPEALQLARVTNLECSSVQKTVRLEKSTTLEKHWNIGRETRNGSVSTMKAKVPILGTGDVDFSKEQTVTFSEGTMTSETIRHTVEVQILVPPNHSCAVRMEGRRMTADIPFTARLSRTNNDGDTHWTSISGNYDGVNVGEINAVVERCQPVTDAPPCAPEY</sequence>
<protein>
    <recommendedName>
        <fullName evidence="3">Natterin-3-like</fullName>
    </recommendedName>
</protein>
<dbReference type="CDD" id="cd20220">
    <property type="entry name" value="PFM_natterin-3-like"/>
    <property type="match status" value="2"/>
</dbReference>
<dbReference type="EMBL" id="OZ035831">
    <property type="protein sequence ID" value="CAL1615060.1"/>
    <property type="molecule type" value="Genomic_DNA"/>
</dbReference>
<dbReference type="SUPFAM" id="SSF56973">
    <property type="entry name" value="Aerolisin/ETX pore-forming domain"/>
    <property type="match status" value="2"/>
</dbReference>
<evidence type="ECO:0000313" key="2">
    <source>
        <dbReference type="Proteomes" id="UP001497482"/>
    </source>
</evidence>
<reference evidence="1 2" key="1">
    <citation type="submission" date="2024-04" db="EMBL/GenBank/DDBJ databases">
        <authorList>
            <person name="Waldvogel A.-M."/>
            <person name="Schoenle A."/>
        </authorList>
    </citation>
    <scope>NUCLEOTIDE SEQUENCE [LARGE SCALE GENOMIC DNA]</scope>
</reference>
<accession>A0AAV2MP40</accession>
<dbReference type="PANTHER" id="PTHR31649">
    <property type="entry name" value="AGAP009604-PA"/>
    <property type="match status" value="1"/>
</dbReference>
<evidence type="ECO:0000313" key="1">
    <source>
        <dbReference type="EMBL" id="CAL1615060.1"/>
    </source>
</evidence>
<proteinExistence type="predicted"/>
<dbReference type="AlphaFoldDB" id="A0AAV2MP40"/>
<dbReference type="Gene3D" id="2.170.15.10">
    <property type="entry name" value="Proaerolysin, chain A, domain 3"/>
    <property type="match status" value="2"/>
</dbReference>
<evidence type="ECO:0008006" key="3">
    <source>
        <dbReference type="Google" id="ProtNLM"/>
    </source>
</evidence>
<gene>
    <name evidence="1" type="ORF">KC01_LOCUS41064</name>
</gene>
<dbReference type="Proteomes" id="UP001497482">
    <property type="component" value="Chromosome 9"/>
</dbReference>
<organism evidence="1 2">
    <name type="scientific">Knipowitschia caucasica</name>
    <name type="common">Caucasian dwarf goby</name>
    <name type="synonym">Pomatoschistus caucasicus</name>
    <dbReference type="NCBI Taxonomy" id="637954"/>
    <lineage>
        <taxon>Eukaryota</taxon>
        <taxon>Metazoa</taxon>
        <taxon>Chordata</taxon>
        <taxon>Craniata</taxon>
        <taxon>Vertebrata</taxon>
        <taxon>Euteleostomi</taxon>
        <taxon>Actinopterygii</taxon>
        <taxon>Neopterygii</taxon>
        <taxon>Teleostei</taxon>
        <taxon>Neoteleostei</taxon>
        <taxon>Acanthomorphata</taxon>
        <taxon>Gobiaria</taxon>
        <taxon>Gobiiformes</taxon>
        <taxon>Gobioidei</taxon>
        <taxon>Gobiidae</taxon>
        <taxon>Gobiinae</taxon>
        <taxon>Knipowitschia</taxon>
    </lineage>
</organism>
<name>A0AAV2MP40_KNICA</name>